<feature type="domain" description="C2H2-type" evidence="10">
    <location>
        <begin position="407"/>
        <end position="434"/>
    </location>
</feature>
<evidence type="ECO:0000256" key="1">
    <source>
        <dbReference type="ARBA" id="ARBA00004123"/>
    </source>
</evidence>
<feature type="domain" description="C2H2-type" evidence="10">
    <location>
        <begin position="352"/>
        <end position="379"/>
    </location>
</feature>
<feature type="domain" description="C2H2-type" evidence="10">
    <location>
        <begin position="435"/>
        <end position="462"/>
    </location>
</feature>
<dbReference type="GO" id="GO:0005634">
    <property type="term" value="C:nucleus"/>
    <property type="evidence" value="ECO:0007669"/>
    <property type="project" value="UniProtKB-SubCell"/>
</dbReference>
<evidence type="ECO:0000256" key="5">
    <source>
        <dbReference type="ARBA" id="ARBA00022833"/>
    </source>
</evidence>
<dbReference type="Proteomes" id="UP001558652">
    <property type="component" value="Unassembled WGS sequence"/>
</dbReference>
<dbReference type="InterPro" id="IPR013087">
    <property type="entry name" value="Znf_C2H2_type"/>
</dbReference>
<evidence type="ECO:0000256" key="9">
    <source>
        <dbReference type="SAM" id="MobiDB-lite"/>
    </source>
</evidence>
<dbReference type="FunFam" id="3.30.160.60:FF:002127">
    <property type="entry name" value="Uncharacterized protein"/>
    <property type="match status" value="1"/>
</dbReference>
<evidence type="ECO:0000256" key="3">
    <source>
        <dbReference type="ARBA" id="ARBA00022737"/>
    </source>
</evidence>
<organism evidence="11 12">
    <name type="scientific">Ranatra chinensis</name>
    <dbReference type="NCBI Taxonomy" id="642074"/>
    <lineage>
        <taxon>Eukaryota</taxon>
        <taxon>Metazoa</taxon>
        <taxon>Ecdysozoa</taxon>
        <taxon>Arthropoda</taxon>
        <taxon>Hexapoda</taxon>
        <taxon>Insecta</taxon>
        <taxon>Pterygota</taxon>
        <taxon>Neoptera</taxon>
        <taxon>Paraneoptera</taxon>
        <taxon>Hemiptera</taxon>
        <taxon>Heteroptera</taxon>
        <taxon>Panheteroptera</taxon>
        <taxon>Nepomorpha</taxon>
        <taxon>Nepidae</taxon>
        <taxon>Ranatrinae</taxon>
        <taxon>Ranatra</taxon>
    </lineage>
</organism>
<dbReference type="FunFam" id="3.30.160.60:FF:000630">
    <property type="entry name" value="Zinc finger protein 180"/>
    <property type="match status" value="1"/>
</dbReference>
<keyword evidence="4 8" id="KW-0863">Zinc-finger</keyword>
<keyword evidence="12" id="KW-1185">Reference proteome</keyword>
<gene>
    <name evidence="11" type="ORF">AAG570_009304</name>
</gene>
<keyword evidence="7" id="KW-0539">Nucleus</keyword>
<dbReference type="FunFam" id="3.30.160.60:FF:000604">
    <property type="entry name" value="Histone H4 transcription factor-like Protein"/>
    <property type="match status" value="1"/>
</dbReference>
<evidence type="ECO:0000256" key="4">
    <source>
        <dbReference type="ARBA" id="ARBA00022771"/>
    </source>
</evidence>
<evidence type="ECO:0000256" key="6">
    <source>
        <dbReference type="ARBA" id="ARBA00023125"/>
    </source>
</evidence>
<sequence length="632" mass="72293">MASKHRNIFYQNKKQERTGIGTHNLSSFCDYMSCRPSVIGLLNSMQASDFFIPLSNTPCSVQEFLQFCENLRTLVWGIGSVYPLAHLQVAHLGSSVVTLVAQKQFFPTVSPLASFQVAHLGSCIVTMTAHKSFFDCMHLGITSDESVMNLDVYQMGWLITHAIFLLAKMSGPIRLAAKLAHISAVCTPVSVWYRSTINGCVRIKVGKIMDTISEFKSEETGVEIKEEHLDINEIYGDLSLPEEYSAYGTNSRNSSDGIDKSEISSNAINGEHTGRNLSANEDHMSSDELPCSYQADKLSDEEECLGEKGQCQVGDTKMHAVGETFVCDHCNYTATQLSHLKRHKKTHGGKLLQCDQCDYMTNLTTNLKRHMMKHTGEKPFICDQCDYRATQLSHLKKHKRTHDSKSFQCDQCNYKTNQITNFENHKIRHSGEKPFQCDQCDYRATHPSGLKAHKMSHSGEKHLQCDQCDYRTVWMIDLKRHKMKHSGEKPYLCDQCDYRATQLSNLKTHKMSHSGDRQFLCDQCDYRAAHLSTLKVHKRTHSNERPYQCDQCDYRAAQLCQLKRHKMRHSKQRPFQCDMCDYGATQLSNLMRHKMRHNNAKSFTCNQCDYRATARSHLKKHMRCHSSKRPHL</sequence>
<dbReference type="GO" id="GO:0008270">
    <property type="term" value="F:zinc ion binding"/>
    <property type="evidence" value="ECO:0007669"/>
    <property type="project" value="UniProtKB-KW"/>
</dbReference>
<reference evidence="11 12" key="1">
    <citation type="submission" date="2024-07" db="EMBL/GenBank/DDBJ databases">
        <title>Chromosome-level genome assembly of the water stick insect Ranatra chinensis (Heteroptera: Nepidae).</title>
        <authorList>
            <person name="Liu X."/>
        </authorList>
    </citation>
    <scope>NUCLEOTIDE SEQUENCE [LARGE SCALE GENOMIC DNA]</scope>
    <source>
        <strain evidence="11">Cailab_2021Rc</strain>
        <tissue evidence="11">Muscle</tissue>
    </source>
</reference>
<dbReference type="FunFam" id="3.30.160.60:FF:001249">
    <property type="entry name" value="CTCF"/>
    <property type="match status" value="1"/>
</dbReference>
<keyword evidence="6" id="KW-0238">DNA-binding</keyword>
<evidence type="ECO:0000256" key="2">
    <source>
        <dbReference type="ARBA" id="ARBA00022723"/>
    </source>
</evidence>
<evidence type="ECO:0000256" key="7">
    <source>
        <dbReference type="ARBA" id="ARBA00023242"/>
    </source>
</evidence>
<protein>
    <recommendedName>
        <fullName evidence="10">C2H2-type domain-containing protein</fullName>
    </recommendedName>
</protein>
<comment type="subcellular location">
    <subcellularLocation>
        <location evidence="1">Nucleus</location>
    </subcellularLocation>
</comment>
<accession>A0ABD0Z5R9</accession>
<feature type="domain" description="C2H2-type" evidence="10">
    <location>
        <begin position="463"/>
        <end position="490"/>
    </location>
</feature>
<feature type="domain" description="C2H2-type" evidence="10">
    <location>
        <begin position="380"/>
        <end position="407"/>
    </location>
</feature>
<feature type="domain" description="C2H2-type" evidence="10">
    <location>
        <begin position="491"/>
        <end position="518"/>
    </location>
</feature>
<feature type="domain" description="C2H2-type" evidence="10">
    <location>
        <begin position="519"/>
        <end position="546"/>
    </location>
</feature>
<keyword evidence="3" id="KW-0677">Repeat</keyword>
<dbReference type="PANTHER" id="PTHR24392">
    <property type="entry name" value="ZINC FINGER PROTEIN"/>
    <property type="match status" value="1"/>
</dbReference>
<dbReference type="AlphaFoldDB" id="A0ABD0Z5R9"/>
<dbReference type="FunFam" id="3.30.160.60:FF:000446">
    <property type="entry name" value="Zinc finger protein"/>
    <property type="match status" value="3"/>
</dbReference>
<feature type="domain" description="C2H2-type" evidence="10">
    <location>
        <begin position="603"/>
        <end position="630"/>
    </location>
</feature>
<dbReference type="SUPFAM" id="SSF57667">
    <property type="entry name" value="beta-beta-alpha zinc fingers"/>
    <property type="match status" value="6"/>
</dbReference>
<proteinExistence type="predicted"/>
<feature type="region of interest" description="Disordered" evidence="9">
    <location>
        <begin position="246"/>
        <end position="286"/>
    </location>
</feature>
<evidence type="ECO:0000256" key="8">
    <source>
        <dbReference type="PROSITE-ProRule" id="PRU00042"/>
    </source>
</evidence>
<feature type="domain" description="C2H2-type" evidence="10">
    <location>
        <begin position="325"/>
        <end position="352"/>
    </location>
</feature>
<dbReference type="GO" id="GO:0003677">
    <property type="term" value="F:DNA binding"/>
    <property type="evidence" value="ECO:0007669"/>
    <property type="project" value="UniProtKB-KW"/>
</dbReference>
<feature type="domain" description="C2H2-type" evidence="10">
    <location>
        <begin position="547"/>
        <end position="574"/>
    </location>
</feature>
<dbReference type="InterPro" id="IPR036236">
    <property type="entry name" value="Znf_C2H2_sf"/>
</dbReference>
<dbReference type="EMBL" id="JBFDAA010000004">
    <property type="protein sequence ID" value="KAL1137608.1"/>
    <property type="molecule type" value="Genomic_DNA"/>
</dbReference>
<dbReference type="PROSITE" id="PS50157">
    <property type="entry name" value="ZINC_FINGER_C2H2_2"/>
    <property type="match status" value="11"/>
</dbReference>
<evidence type="ECO:0000313" key="12">
    <source>
        <dbReference type="Proteomes" id="UP001558652"/>
    </source>
</evidence>
<dbReference type="Pfam" id="PF00096">
    <property type="entry name" value="zf-C2H2"/>
    <property type="match status" value="2"/>
</dbReference>
<comment type="caution">
    <text evidence="11">The sequence shown here is derived from an EMBL/GenBank/DDBJ whole genome shotgun (WGS) entry which is preliminary data.</text>
</comment>
<dbReference type="SMART" id="SM00355">
    <property type="entry name" value="ZnF_C2H2"/>
    <property type="match status" value="11"/>
</dbReference>
<keyword evidence="2" id="KW-0479">Metal-binding</keyword>
<dbReference type="FunFam" id="3.30.160.60:FF:000882">
    <property type="entry name" value="Predicted gene, 21060"/>
    <property type="match status" value="1"/>
</dbReference>
<dbReference type="Gene3D" id="3.30.160.60">
    <property type="entry name" value="Classic Zinc Finger"/>
    <property type="match status" value="11"/>
</dbReference>
<feature type="compositionally biased region" description="Polar residues" evidence="9">
    <location>
        <begin position="247"/>
        <end position="256"/>
    </location>
</feature>
<keyword evidence="5" id="KW-0862">Zinc</keyword>
<dbReference type="PANTHER" id="PTHR24392:SF31">
    <property type="entry name" value="C2H2-TYPE DOMAIN-CONTAINING PROTEIN"/>
    <property type="match status" value="1"/>
</dbReference>
<name>A0ABD0Z5R9_9HEMI</name>
<feature type="domain" description="C2H2-type" evidence="10">
    <location>
        <begin position="575"/>
        <end position="602"/>
    </location>
</feature>
<evidence type="ECO:0000259" key="10">
    <source>
        <dbReference type="PROSITE" id="PS50157"/>
    </source>
</evidence>
<evidence type="ECO:0000313" key="11">
    <source>
        <dbReference type="EMBL" id="KAL1137608.1"/>
    </source>
</evidence>